<evidence type="ECO:0000256" key="2">
    <source>
        <dbReference type="SAM" id="MobiDB-lite"/>
    </source>
</evidence>
<feature type="coiled-coil region" evidence="1">
    <location>
        <begin position="365"/>
        <end position="399"/>
    </location>
</feature>
<feature type="region of interest" description="Disordered" evidence="2">
    <location>
        <begin position="503"/>
        <end position="541"/>
    </location>
</feature>
<dbReference type="Pfam" id="PF10358">
    <property type="entry name" value="NT-C2"/>
    <property type="match status" value="1"/>
</dbReference>
<gene>
    <name evidence="4" type="ORF">F1559_002824</name>
</gene>
<proteinExistence type="predicted"/>
<protein>
    <recommendedName>
        <fullName evidence="3">C2 NT-type domain-containing protein</fullName>
    </recommendedName>
</protein>
<keyword evidence="5" id="KW-1185">Reference proteome</keyword>
<evidence type="ECO:0000313" key="5">
    <source>
        <dbReference type="Proteomes" id="UP000530660"/>
    </source>
</evidence>
<name>A0A7J7IFN0_9RHOD</name>
<dbReference type="OrthoDB" id="10583870at2759"/>
<dbReference type="AlphaFoldDB" id="A0A7J7IFN0"/>
<feature type="compositionally biased region" description="Polar residues" evidence="2">
    <location>
        <begin position="280"/>
        <end position="291"/>
    </location>
</feature>
<feature type="region of interest" description="Disordered" evidence="2">
    <location>
        <begin position="406"/>
        <end position="450"/>
    </location>
</feature>
<reference evidence="4 5" key="1">
    <citation type="journal article" date="2020" name="J. Phycol.">
        <title>Comparative genome analysis reveals Cyanidiococcus gen. nov., a new extremophilic red algal genus sister to Cyanidioschyzon (Cyanidioschyzonaceae, Rhodophyta).</title>
        <authorList>
            <person name="Liu S.-L."/>
            <person name="Chiang Y.-R."/>
            <person name="Yoon H.S."/>
            <person name="Fu H.-Y."/>
        </authorList>
    </citation>
    <scope>NUCLEOTIDE SEQUENCE [LARGE SCALE GENOMIC DNA]</scope>
    <source>
        <strain evidence="4 5">THAL066</strain>
    </source>
</reference>
<feature type="compositionally biased region" description="Polar residues" evidence="2">
    <location>
        <begin position="681"/>
        <end position="705"/>
    </location>
</feature>
<feature type="region of interest" description="Disordered" evidence="2">
    <location>
        <begin position="654"/>
        <end position="726"/>
    </location>
</feature>
<dbReference type="InterPro" id="IPR019448">
    <property type="entry name" value="NT-C2"/>
</dbReference>
<sequence length="726" mass="79944">MFRSPGDSFRRVLRSPAKAVARMSRKASKHTVYFRIHRLVPDEELRSSALDQLVERSAAGERKQRPSGCDLTGAKRVLVQLGRDRSRPALQSPISTDGVWEETLAAEVTLYENVSEKSYDPKIAQVKLFDEQRGRVLGLAEVDIAQFAKPPAGDATSRHRRTPSQNAGECLLELRSPATDAKTPNKHGRVEGVLLISIGIDHVCGVSETPTLAGSRDSASQWSSTESSASVSDFATAQHRDANENGREDSIVAAAGSQTATLGEGAGSLGISASRGSVRSFHQSPIKQEQYGTRDLQVPVRTSQSETFNAGDSSRSTERQVSNSKPISSAPALQGGGRGLVHEPPQRTPLLNEASLWKRERDRFAKQLLLQAETFQEEIRELSATNSALRVQLAALCRERQAQQIFSHQTEKPMASPVPSGTRATTPSPMKVGSMAKVPEASGDQDLEPVPVGWDRERLAREWQIARAGQRAAVTQAHVEVEAALRDAAARAMASLRHFTSWHDPGEETLSRNDLDRTNSSTRVGSQSAALAQTTPSECDEPASRIKAEQIQDLEQQLIAAKMAHAQSEGRMEELRQALRDAQRRLLVEQQRAMELARELSQFHDREGLVVSTEDTNQGRASVDQWRSLTNRSGSMSEARSWRRFTPLDALRSTISDPRAQQNTQEAADKEGLVTRRRAHSATNATAEKTSTLASNQGRVSTDQSRPWRLGWRRHHRRSNHPSETP</sequence>
<feature type="region of interest" description="Disordered" evidence="2">
    <location>
        <begin position="280"/>
        <end position="347"/>
    </location>
</feature>
<feature type="compositionally biased region" description="Polar residues" evidence="2">
    <location>
        <begin position="300"/>
        <end position="327"/>
    </location>
</feature>
<feature type="compositionally biased region" description="Basic and acidic residues" evidence="2">
    <location>
        <begin position="504"/>
        <end position="517"/>
    </location>
</feature>
<feature type="compositionally biased region" description="Polar residues" evidence="2">
    <location>
        <begin position="518"/>
        <end position="537"/>
    </location>
</feature>
<feature type="compositionally biased region" description="Low complexity" evidence="2">
    <location>
        <begin position="218"/>
        <end position="235"/>
    </location>
</feature>
<feature type="coiled-coil region" evidence="1">
    <location>
        <begin position="551"/>
        <end position="599"/>
    </location>
</feature>
<evidence type="ECO:0000259" key="3">
    <source>
        <dbReference type="PROSITE" id="PS51840"/>
    </source>
</evidence>
<evidence type="ECO:0000256" key="1">
    <source>
        <dbReference type="SAM" id="Coils"/>
    </source>
</evidence>
<accession>A0A7J7IFN0</accession>
<feature type="region of interest" description="Disordered" evidence="2">
    <location>
        <begin position="210"/>
        <end position="235"/>
    </location>
</feature>
<dbReference type="PROSITE" id="PS51840">
    <property type="entry name" value="C2_NT"/>
    <property type="match status" value="1"/>
</dbReference>
<dbReference type="Proteomes" id="UP000530660">
    <property type="component" value="Unassembled WGS sequence"/>
</dbReference>
<feature type="compositionally biased region" description="Polar residues" evidence="2">
    <location>
        <begin position="654"/>
        <end position="666"/>
    </location>
</feature>
<dbReference type="EMBL" id="VWRR01000014">
    <property type="protein sequence ID" value="KAF6001534.1"/>
    <property type="molecule type" value="Genomic_DNA"/>
</dbReference>
<organism evidence="4 5">
    <name type="scientific">Cyanidiococcus yangmingshanensis</name>
    <dbReference type="NCBI Taxonomy" id="2690220"/>
    <lineage>
        <taxon>Eukaryota</taxon>
        <taxon>Rhodophyta</taxon>
        <taxon>Bangiophyceae</taxon>
        <taxon>Cyanidiales</taxon>
        <taxon>Cyanidiaceae</taxon>
        <taxon>Cyanidiococcus</taxon>
    </lineage>
</organism>
<comment type="caution">
    <text evidence="4">The sequence shown here is derived from an EMBL/GenBank/DDBJ whole genome shotgun (WGS) entry which is preliminary data.</text>
</comment>
<evidence type="ECO:0000313" key="4">
    <source>
        <dbReference type="EMBL" id="KAF6001534.1"/>
    </source>
</evidence>
<feature type="domain" description="C2 NT-type" evidence="3">
    <location>
        <begin position="20"/>
        <end position="180"/>
    </location>
</feature>
<feature type="compositionally biased region" description="Basic residues" evidence="2">
    <location>
        <begin position="711"/>
        <end position="720"/>
    </location>
</feature>
<keyword evidence="1" id="KW-0175">Coiled coil</keyword>